<reference evidence="3 4" key="1">
    <citation type="submission" date="2019-10" db="EMBL/GenBank/DDBJ databases">
        <authorList>
            <person name="Palmer J.M."/>
        </authorList>
    </citation>
    <scope>NUCLEOTIDE SEQUENCE [LARGE SCALE GENOMIC DNA]</scope>
    <source>
        <strain evidence="3 4">TWF718</strain>
    </source>
</reference>
<organism evidence="3 4">
    <name type="scientific">Orbilia javanica</name>
    <dbReference type="NCBI Taxonomy" id="47235"/>
    <lineage>
        <taxon>Eukaryota</taxon>
        <taxon>Fungi</taxon>
        <taxon>Dikarya</taxon>
        <taxon>Ascomycota</taxon>
        <taxon>Pezizomycotina</taxon>
        <taxon>Orbiliomycetes</taxon>
        <taxon>Orbiliales</taxon>
        <taxon>Orbiliaceae</taxon>
        <taxon>Orbilia</taxon>
    </lineage>
</organism>
<dbReference type="InterPro" id="IPR036866">
    <property type="entry name" value="RibonucZ/Hydroxyglut_hydro"/>
</dbReference>
<dbReference type="CDD" id="cd06503">
    <property type="entry name" value="ATP-synt_Fo_b"/>
    <property type="match status" value="1"/>
</dbReference>
<sequence length="2869" mass="314770">MAHPYFRVHVCQASYGDCLALEIDDACPVDPMNYLRTLYNERSGQGAQDGSAANTAADYKRMITSPTRRVMLLDGGPALHGSTGFLITTRSPLQTTHDDADHMNGIFQLLVNMHKAKFNLAELYKLGQQGGSVLDFTYVKGAEAAAKRELVAKNIWHNSADNVVKLKGLTIELNLEAQVWCSNNIPSGTIPTFTTEGYFDKYRGLLGYPILPDFNAEWKAQPVSIDIASAGNNPVVLIADTATSLGARAVQATNKQRGHVNFEFIGPTYDLLQALGDRYYPIGKNGGRIEKKPQGKTLSKSPIKNISMGPLAVSQQQQLKAIHHQSTNIAKKLTNDPSVKNKSSLTFNAQTHNSQSVFLGDATAADSFLRTWDGKPKNITVMKVMHHGSLSNNWWPQDSVEDHVNRSNDTTIKDDYMKYLQDREAWEDSVRSHNKDNPDIELILSEQRKVSLFFDNVRAQKYIISASHVVHPNPHISTLVGIIARAVRFPDRVTGRPVDIYLTNLLSNDTWLTLATFWGCIRNVLAETIPEVFQAAAEQVELGKWDPMGSFYRLWTLRPSQSFGTVLIDPDCDDLANYQWVRATTSDENFITWHHEFYSPPAPFSCLPTQGGAAVGSDDTKKQVPGVMNKKITTGKGPLDSRKNGISKRAGQGGKNGKNPKKGEKSDEPRGFRLPDPSLESTLSDPSLTRKDDKIMEELLLMTYNGYLQNSEAYIRNTNTVFQPGGSLDPMIQLLRNYSLLQQPGPNNGQLGNGHNQLNFNGGFPHQGNMPHFGNTSNQGNGNNFNFGPGGGIPYPYTIHQLGGNPSTFYNHISGNHFFSPGGGTLPTVSNRGSGGIFGAPSNQQQQPNYSLFSQSNTTPFNSLMMNPPCELISSVAFEHPQKMSISPEIQQPRWVLIYQNGSRKFAATTQEPMIMPNAGSKEDSGNALTLGQNELSSGIYYSVPWETLNKFNLVGDELDYYPLIMPKLKTIKSLDGLFTELVRVKLSTASNVEIFKQSYKLLGGPLISNFASFVLGGLSGAKPLLQCLPVSIPSDTTAWMDQLKNPYCSQIDPDSVVSAFVDGRTDPSLTSPISGPQQIKFTIKPPSDAGLTWLVPNTSGFLGKVGLDIFIAEGIDITIYWPTVPDNRVIYGTFKGVLRNMGNRNVVCEFLVMPDERVTPTQYSFQFADENFQTKGYTMNLIDIAEVFAAATLGIYLDVDEVDLPGLESIQPLVDTIKELKLVEPGFTLQKDSPYNQDIQLRNVFGTFEITTKEVWAPFGDLIKFNSPKVKLTIDNLTSPQERQVMLNIYERMEISGFPVPLAFETKKSITGARIYRLKFAPEDDHPVTVLDIFKLLSLSMLDKNELPDCLADGLEALSLRSFTPGWGSSPTAGGQQSAQKFSAVPSFLELVINFGSVDIINGALDVTNALVRLQVFNPGDQKLRKVAIASSAAIDIAGVPTNTRFRYGGPPIPPPITDPFLNKSPEEPGISFAIACKDTPLTFHDILNSLVAEPPTLPGWLDDTITDIGLESFSIETVKDVNGKQLVRSLAVDISLSQETIHICDGIDMKDPHLEIVAKYPGDASRRLVMFKFNTEMQIGNNTTMLQIGCSFGTEKAMVLHIDAGDGVPVGQLISHFASKFAASLDFELPSALDGFKTITLGETLIVFDDQNNDSKLSLASIDFSVFSGFSLVLWDEPKVELTNFELVYSYAKDTAIDVTFKSSLQLGTALLSTVLTYDKVISSSDKKDTAGQALVPGTYFTVAASYDQKISLFDIVKSLSGIDLASKFKSAGIDKLKEFVNIQVWEVELSLAKTPQYSRVAFGADTNWLIFQSIKISATNQAGWGFSVGFSLKDDVLNLIPIVKEVLGKFITLTNTEVALFIKDLDPLVFPKISGMAMTPSWAKNGNGSGLAVSTKLSLNTKELGILGEWIGKAELDILGVITEQSLSLSATIDTLSLFENSIQVQGSILVSYSKTSGTFIGVDGQFSFDIPVVSKQKIKGQAQFGVNLQDFGLSFKVNIPGPLQDLFDVKGLQASDFVVQAVFPPGQEMVPNHIEFSGKISIQSLNDVKGSLQVRWIEKDPSNCYLSASIENLNLSKILAIFASDVSVPSAITDVIKNTGIDVKKLALEIVPKDMPSVDGKQAKKQGIRFEGNLSIVLAGSDTWSAYSFIDISKSKFVVLAMMSPIKPIPEADQIFSIGRDNSSGQPDPSLRISADNKSNVSQDMQKNGPIFQISTEDTATPVFISGQLVIFGIKRAIRVEVKKDGFSIDQDLSIPTGDGVKLKATCLFKSKLALSGTITVSAFPVVSLPLNFINSIAGTKLTSPVNGSVTFSMNIGWSKATAGFKLTLSGSLTTFGKKWDIASFDVTANPQDVDSIGGVAKKVAEEFASQAGSLISNFVKDLHLDEAVKFVSDGFKDVVENKDIVQFISDVKEITSPQEIGNIAKSLVSIGNLDNNSASALLRDLGLPPTVAGRVLGDGFGGAVGSLLIPGPGDPPFALPGFPSGSPGGPDIPGFSGLPQIPGMLGFGFEPLARPNNSHEPVRTEYATLKDLGLEARERERARKQDIEAQNLNNLYKEGKIGLSQFQLRQMQLKKETCNTKYEQDRRDLDDAVKNRKMTYQEYEVAMGNVEDKNEFSMAAIDVDFQVQQGHINAAEADRRLEEVQAKIKLKRSIQEAKAAEQMKRSGGVSSQESEVVRRQRQAELEAKAMRERHQAELEAKATREKQQADLEAEVMRRQRQVDLDFEEQRANLQLQIQEQMKITSAVLNGKMSRGDADQELSRLRNKAEQIMKRRETMMGLITLLREGKIDPGEFDRRSKENEANMKQMEQKEESKEQGISPQRHERGIGAINEGTEQAEQEPQQQAKPIIGRRLRGLDLDDLM</sequence>
<accession>A0AAN8MNI9</accession>
<protein>
    <submittedName>
        <fullName evidence="3">Uncharacterized protein</fullName>
    </submittedName>
</protein>
<gene>
    <name evidence="3" type="ORF">TWF718_007689</name>
</gene>
<dbReference type="Proteomes" id="UP001313282">
    <property type="component" value="Unassembled WGS sequence"/>
</dbReference>
<keyword evidence="4" id="KW-1185">Reference proteome</keyword>
<feature type="region of interest" description="Disordered" evidence="2">
    <location>
        <begin position="609"/>
        <end position="690"/>
    </location>
</feature>
<feature type="coiled-coil region" evidence="1">
    <location>
        <begin position="2691"/>
        <end position="2724"/>
    </location>
</feature>
<comment type="caution">
    <text evidence="3">The sequence shown here is derived from an EMBL/GenBank/DDBJ whole genome shotgun (WGS) entry which is preliminary data.</text>
</comment>
<name>A0AAN8MNI9_9PEZI</name>
<evidence type="ECO:0000256" key="1">
    <source>
        <dbReference type="SAM" id="Coils"/>
    </source>
</evidence>
<dbReference type="EMBL" id="JAVHNR010000005">
    <property type="protein sequence ID" value="KAK6342286.1"/>
    <property type="molecule type" value="Genomic_DNA"/>
</dbReference>
<evidence type="ECO:0000313" key="3">
    <source>
        <dbReference type="EMBL" id="KAK6342286.1"/>
    </source>
</evidence>
<keyword evidence="1" id="KW-0175">Coiled coil</keyword>
<dbReference type="Gene3D" id="3.60.15.10">
    <property type="entry name" value="Ribonuclease Z/Hydroxyacylglutathione hydrolase-like"/>
    <property type="match status" value="1"/>
</dbReference>
<feature type="region of interest" description="Disordered" evidence="2">
    <location>
        <begin position="2797"/>
        <end position="2869"/>
    </location>
</feature>
<evidence type="ECO:0000256" key="2">
    <source>
        <dbReference type="SAM" id="MobiDB-lite"/>
    </source>
</evidence>
<feature type="compositionally biased region" description="Basic and acidic residues" evidence="2">
    <location>
        <begin position="661"/>
        <end position="673"/>
    </location>
</feature>
<evidence type="ECO:0000313" key="4">
    <source>
        <dbReference type="Proteomes" id="UP001313282"/>
    </source>
</evidence>
<proteinExistence type="predicted"/>
<feature type="compositionally biased region" description="Basic and acidic residues" evidence="2">
    <location>
        <begin position="2797"/>
        <end position="2833"/>
    </location>
</feature>